<proteinExistence type="predicted"/>
<protein>
    <recommendedName>
        <fullName evidence="3">DUF551 domain-containing protein</fullName>
    </recommendedName>
</protein>
<keyword evidence="2" id="KW-1185">Reference proteome</keyword>
<gene>
    <name evidence="1" type="ORF">M0654_15895</name>
</gene>
<evidence type="ECO:0008006" key="3">
    <source>
        <dbReference type="Google" id="ProtNLM"/>
    </source>
</evidence>
<sequence>MEEPGSWRQMRTAPKDGSRILVTIRPSEQGPGAVDLVYWSNADRFGGEAWRSSDSVPGRVVEYAEPEVKCWMPMPQANIDQMTFPSAWEGKGEEELDGSGI</sequence>
<evidence type="ECO:0000313" key="1">
    <source>
        <dbReference type="EMBL" id="MCK8781466.1"/>
    </source>
</evidence>
<comment type="caution">
    <text evidence="1">The sequence shown here is derived from an EMBL/GenBank/DDBJ whole genome shotgun (WGS) entry which is preliminary data.</text>
</comment>
<evidence type="ECO:0000313" key="2">
    <source>
        <dbReference type="Proteomes" id="UP001202827"/>
    </source>
</evidence>
<reference evidence="1 2" key="1">
    <citation type="submission" date="2022-04" db="EMBL/GenBank/DDBJ databases">
        <title>Rhizobium coralii sp. nov., isolated from coral Turbinaria peltata.</title>
        <authorList>
            <person name="Sun H."/>
        </authorList>
    </citation>
    <scope>NUCLEOTIDE SEQUENCE [LARGE SCALE GENOMIC DNA]</scope>
    <source>
        <strain evidence="1 2">NTR19</strain>
    </source>
</reference>
<dbReference type="Proteomes" id="UP001202827">
    <property type="component" value="Unassembled WGS sequence"/>
</dbReference>
<accession>A0ABT0IUB7</accession>
<dbReference type="EMBL" id="JALPRY010000017">
    <property type="protein sequence ID" value="MCK8781466.1"/>
    <property type="molecule type" value="Genomic_DNA"/>
</dbReference>
<name>A0ABT0IUB7_9HYPH</name>
<organism evidence="1 2">
    <name type="scientific">Neorhizobium turbinariae</name>
    <dbReference type="NCBI Taxonomy" id="2937795"/>
    <lineage>
        <taxon>Bacteria</taxon>
        <taxon>Pseudomonadati</taxon>
        <taxon>Pseudomonadota</taxon>
        <taxon>Alphaproteobacteria</taxon>
        <taxon>Hyphomicrobiales</taxon>
        <taxon>Rhizobiaceae</taxon>
        <taxon>Rhizobium/Agrobacterium group</taxon>
        <taxon>Neorhizobium</taxon>
    </lineage>
</organism>
<dbReference type="RefSeq" id="WP_248683956.1">
    <property type="nucleotide sequence ID" value="NZ_JALPRY010000017.1"/>
</dbReference>